<dbReference type="Proteomes" id="UP000584374">
    <property type="component" value="Unassembled WGS sequence"/>
</dbReference>
<keyword evidence="3" id="KW-1185">Reference proteome</keyword>
<accession>A0A840QC13</accession>
<proteinExistence type="predicted"/>
<gene>
    <name evidence="2" type="ORF">BJ970_003623</name>
</gene>
<comment type="caution">
    <text evidence="2">The sequence shown here is derived from an EMBL/GenBank/DDBJ whole genome shotgun (WGS) entry which is preliminary data.</text>
</comment>
<sequence>MSRDAIPAGAPGPPLLRGPGNPELIAADLPPGADLEDVGLLYAEPIDEAERSADAFAAPEVLDHPPLPDTHDICPSSRPDRARLNEPGSAADRVAGP</sequence>
<dbReference type="EMBL" id="JACHIW010000001">
    <property type="protein sequence ID" value="MBB5156089.1"/>
    <property type="molecule type" value="Genomic_DNA"/>
</dbReference>
<reference evidence="2 3" key="1">
    <citation type="submission" date="2020-08" db="EMBL/GenBank/DDBJ databases">
        <title>Sequencing the genomes of 1000 actinobacteria strains.</title>
        <authorList>
            <person name="Klenk H.-P."/>
        </authorList>
    </citation>
    <scope>NUCLEOTIDE SEQUENCE [LARGE SCALE GENOMIC DNA]</scope>
    <source>
        <strain evidence="2 3">DSM 45584</strain>
    </source>
</reference>
<dbReference type="RefSeq" id="WP_184727289.1">
    <property type="nucleotide sequence ID" value="NZ_JACHIW010000001.1"/>
</dbReference>
<evidence type="ECO:0000256" key="1">
    <source>
        <dbReference type="SAM" id="MobiDB-lite"/>
    </source>
</evidence>
<evidence type="ECO:0000313" key="2">
    <source>
        <dbReference type="EMBL" id="MBB5156089.1"/>
    </source>
</evidence>
<name>A0A840QC13_9PSEU</name>
<feature type="region of interest" description="Disordered" evidence="1">
    <location>
        <begin position="1"/>
        <end position="31"/>
    </location>
</feature>
<protein>
    <submittedName>
        <fullName evidence="2">Uncharacterized protein</fullName>
    </submittedName>
</protein>
<feature type="region of interest" description="Disordered" evidence="1">
    <location>
        <begin position="51"/>
        <end position="97"/>
    </location>
</feature>
<dbReference type="AlphaFoldDB" id="A0A840QC13"/>
<organism evidence="2 3">
    <name type="scientific">Saccharopolyspora phatthalungensis</name>
    <dbReference type="NCBI Taxonomy" id="664693"/>
    <lineage>
        <taxon>Bacteria</taxon>
        <taxon>Bacillati</taxon>
        <taxon>Actinomycetota</taxon>
        <taxon>Actinomycetes</taxon>
        <taxon>Pseudonocardiales</taxon>
        <taxon>Pseudonocardiaceae</taxon>
        <taxon>Saccharopolyspora</taxon>
    </lineage>
</organism>
<evidence type="ECO:0000313" key="3">
    <source>
        <dbReference type="Proteomes" id="UP000584374"/>
    </source>
</evidence>